<feature type="transmembrane region" description="Helical" evidence="1">
    <location>
        <begin position="6"/>
        <end position="25"/>
    </location>
</feature>
<dbReference type="RefSeq" id="WP_213109777.1">
    <property type="nucleotide sequence ID" value="NZ_JAGYPJ010000001.1"/>
</dbReference>
<dbReference type="EMBL" id="JAGYPJ010000001">
    <property type="protein sequence ID" value="MBS4199069.1"/>
    <property type="molecule type" value="Genomic_DNA"/>
</dbReference>
<proteinExistence type="predicted"/>
<keyword evidence="1" id="KW-1133">Transmembrane helix</keyword>
<feature type="transmembrane region" description="Helical" evidence="1">
    <location>
        <begin position="62"/>
        <end position="78"/>
    </location>
</feature>
<evidence type="ECO:0000256" key="1">
    <source>
        <dbReference type="SAM" id="Phobius"/>
    </source>
</evidence>
<keyword evidence="3" id="KW-1185">Reference proteome</keyword>
<evidence type="ECO:0000313" key="2">
    <source>
        <dbReference type="EMBL" id="MBS4199069.1"/>
    </source>
</evidence>
<feature type="transmembrane region" description="Helical" evidence="1">
    <location>
        <begin position="128"/>
        <end position="146"/>
    </location>
</feature>
<keyword evidence="1" id="KW-0812">Transmembrane</keyword>
<dbReference type="PIRSF" id="PIRSF021441">
    <property type="entry name" value="DUF1453"/>
    <property type="match status" value="1"/>
</dbReference>
<dbReference type="InterPro" id="IPR031306">
    <property type="entry name" value="CcdC"/>
</dbReference>
<evidence type="ECO:0000313" key="3">
    <source>
        <dbReference type="Proteomes" id="UP000682713"/>
    </source>
</evidence>
<dbReference type="AlphaFoldDB" id="A0A942YKB6"/>
<name>A0A942YKB6_9BACI</name>
<dbReference type="PANTHER" id="PTHR39164:SF1">
    <property type="entry name" value="PROTEIN CCDC"/>
    <property type="match status" value="1"/>
</dbReference>
<comment type="caution">
    <text evidence="2">The sequence shown here is derived from an EMBL/GenBank/DDBJ whole genome shotgun (WGS) entry which is preliminary data.</text>
</comment>
<keyword evidence="1" id="KW-0472">Membrane</keyword>
<dbReference type="Proteomes" id="UP000682713">
    <property type="component" value="Unassembled WGS sequence"/>
</dbReference>
<accession>A0A942YKB6</accession>
<gene>
    <name evidence="2" type="ORF">KHA93_05285</name>
</gene>
<organism evidence="2 3">
    <name type="scientific">Lederbergia citrisecunda</name>
    <dbReference type="NCBI Taxonomy" id="2833583"/>
    <lineage>
        <taxon>Bacteria</taxon>
        <taxon>Bacillati</taxon>
        <taxon>Bacillota</taxon>
        <taxon>Bacilli</taxon>
        <taxon>Bacillales</taxon>
        <taxon>Bacillaceae</taxon>
        <taxon>Lederbergia</taxon>
    </lineage>
</organism>
<feature type="transmembrane region" description="Helical" evidence="1">
    <location>
        <begin position="98"/>
        <end position="116"/>
    </location>
</feature>
<feature type="transmembrane region" description="Helical" evidence="1">
    <location>
        <begin position="37"/>
        <end position="56"/>
    </location>
</feature>
<dbReference type="InterPro" id="IPR058247">
    <property type="entry name" value="DUF1453"/>
</dbReference>
<protein>
    <submittedName>
        <fullName evidence="2">Cytochrome c biogenesis protein CcdC</fullName>
    </submittedName>
</protein>
<reference evidence="2 3" key="1">
    <citation type="submission" date="2021-05" db="EMBL/GenBank/DDBJ databases">
        <title>Novel Bacillus species.</title>
        <authorList>
            <person name="Liu G."/>
        </authorList>
    </citation>
    <scope>NUCLEOTIDE SEQUENCE [LARGE SCALE GENOMIC DNA]</scope>
    <source>
        <strain evidence="2 3">FJAT-49732</strain>
    </source>
</reference>
<dbReference type="PANTHER" id="PTHR39164">
    <property type="entry name" value="PROTEIN CCDC"/>
    <property type="match status" value="1"/>
</dbReference>
<sequence>MVEMQILIPSIFAVLMSIGVLFIRMKASHKPVSAKKIILPPLFMSTGALMFVSPYFRVTGMEIIEASVVGLLFSILLIKTSKFEVRDNNVYLKRSKAFAVILIALLIVRIVAKSILSQQIDVGQLSGMFWILAFGMIVPWRIAMLVQYKKLMVTTM</sequence>
<dbReference type="Pfam" id="PF07301">
    <property type="entry name" value="DUF1453"/>
    <property type="match status" value="1"/>
</dbReference>